<organism evidence="1 2">
    <name type="scientific">Legionella tucsonensis</name>
    <dbReference type="NCBI Taxonomy" id="40335"/>
    <lineage>
        <taxon>Bacteria</taxon>
        <taxon>Pseudomonadati</taxon>
        <taxon>Pseudomonadota</taxon>
        <taxon>Gammaproteobacteria</taxon>
        <taxon>Legionellales</taxon>
        <taxon>Legionellaceae</taxon>
        <taxon>Legionella</taxon>
    </lineage>
</organism>
<evidence type="ECO:0000313" key="2">
    <source>
        <dbReference type="Proteomes" id="UP000054693"/>
    </source>
</evidence>
<keyword evidence="2" id="KW-1185">Reference proteome</keyword>
<dbReference type="PATRIC" id="fig|40335.7.peg.374"/>
<dbReference type="RefSeq" id="WP_058519651.1">
    <property type="nucleotide sequence ID" value="NZ_CAAAIP010000010.1"/>
</dbReference>
<name>A0A0W0ZTL7_9GAMM</name>
<sequence>MKLSRIFGFSFQEVKESAHEVHKKTIAYDPMGHARHVIFKKNKHPGAKGQEASKLEACFTAVANAYTAPHRALRQDIITDPQGGIVGVCTENAGHALLRLRKKDKNIVFMKAPQDLLPNEKVSEEQFAQWIKGYVAIEEKVAVKNKWEAIALKRVHQEKRQKLQKTYQKRLDEYWDERKKLGEYKNIDPKDLDSAVIFCKNQLDQGITKFDAQKIPQRLKHILEPMSDHLRVIFEAEKLRRKCQEPKTKAENIAQEAEMATYGVGEAINFLDKLPQNFFARLLEQKRRGAVDIDMDSLADVFTTAYGLEEDDLHKGNIGYYVTCENGRPCFHFFKIDHDLMFSDKIMAARDVRFANLRYSSDKFRITTRDLLEFPDLQDSGNHYWPTKRAILSKGTKAYQSEEDRAAYKYLKEDPEFQKAKWMRFLKQAVTPQSFISKCLHQPLDEVGSDPEIESTLTIVQRASSSKIAELRVALLAIPEFREYLHHNFEEAKESILDELRQHCIAINCSPNEIKRYQSEASNMLKSIQGVRKNDSPLHAAIQTQCYRCYETAKYFKNILNKKDDEGHTALDFAVANFEKYAEKVKSLDAAKSKLGSYIEMQVYYADVICDLHHHKAKHGLSADEYALVIAQAQKTSSASILIPKVRSLEDYKNYLSIMRKEPSRTLKQDKVYAVELLKKAELSKEELLRLREELKEKEPAGHLKFIKELRSEIWIIKKIRGVYGETDTVAAMKKCIDQKLEALRDSHRDITEDNPPLQASVMS</sequence>
<dbReference type="OrthoDB" id="5630528at2"/>
<proteinExistence type="predicted"/>
<protein>
    <submittedName>
        <fullName evidence="1">Substrate of the Dot/Icm secretion system</fullName>
    </submittedName>
</protein>
<dbReference type="Proteomes" id="UP000054693">
    <property type="component" value="Unassembled WGS sequence"/>
</dbReference>
<reference evidence="1 2" key="1">
    <citation type="submission" date="2015-11" db="EMBL/GenBank/DDBJ databases">
        <title>Genomic analysis of 38 Legionella species identifies large and diverse effector repertoires.</title>
        <authorList>
            <person name="Burstein D."/>
            <person name="Amaro F."/>
            <person name="Zusman T."/>
            <person name="Lifshitz Z."/>
            <person name="Cohen O."/>
            <person name="Gilbert J.A."/>
            <person name="Pupko T."/>
            <person name="Shuman H.A."/>
            <person name="Segal G."/>
        </authorList>
    </citation>
    <scope>NUCLEOTIDE SEQUENCE [LARGE SCALE GENOMIC DNA]</scope>
    <source>
        <strain evidence="1 2">ATCC 49180</strain>
    </source>
</reference>
<dbReference type="STRING" id="40335.Ltuc_0358"/>
<dbReference type="AlphaFoldDB" id="A0A0W0ZTL7"/>
<evidence type="ECO:0000313" key="1">
    <source>
        <dbReference type="EMBL" id="KTD72511.1"/>
    </source>
</evidence>
<accession>A0A0W0ZTL7</accession>
<dbReference type="EMBL" id="LNZA01000001">
    <property type="protein sequence ID" value="KTD72511.1"/>
    <property type="molecule type" value="Genomic_DNA"/>
</dbReference>
<gene>
    <name evidence="1" type="primary">ankK_1</name>
    <name evidence="1" type="ORF">Ltuc_0358</name>
</gene>
<comment type="caution">
    <text evidence="1">The sequence shown here is derived from an EMBL/GenBank/DDBJ whole genome shotgun (WGS) entry which is preliminary data.</text>
</comment>